<evidence type="ECO:0000256" key="2">
    <source>
        <dbReference type="ARBA" id="ARBA00022448"/>
    </source>
</evidence>
<dbReference type="GO" id="GO:0015418">
    <property type="term" value="F:ABC-type quaternary ammonium compound transporting activity"/>
    <property type="evidence" value="ECO:0007669"/>
    <property type="project" value="UniProtKB-EC"/>
</dbReference>
<dbReference type="Gene3D" id="3.40.50.300">
    <property type="entry name" value="P-loop containing nucleotide triphosphate hydrolases"/>
    <property type="match status" value="1"/>
</dbReference>
<dbReference type="PROSITE" id="PS50893">
    <property type="entry name" value="ABC_TRANSPORTER_2"/>
    <property type="match status" value="1"/>
</dbReference>
<comment type="caution">
    <text evidence="11">The sequence shown here is derived from an EMBL/GenBank/DDBJ whole genome shotgun (WGS) entry which is preliminary data.</text>
</comment>
<evidence type="ECO:0000259" key="9">
    <source>
        <dbReference type="PROSITE" id="PS50893"/>
    </source>
</evidence>
<organism evidence="11 12">
    <name type="scientific">Streptococcus porcinus</name>
    <dbReference type="NCBI Taxonomy" id="1340"/>
    <lineage>
        <taxon>Bacteria</taxon>
        <taxon>Bacillati</taxon>
        <taxon>Bacillota</taxon>
        <taxon>Bacilli</taxon>
        <taxon>Lactobacillales</taxon>
        <taxon>Streptococcaceae</taxon>
        <taxon>Streptococcus</taxon>
    </lineage>
</organism>
<keyword evidence="8" id="KW-0472">Membrane</keyword>
<evidence type="ECO:0000313" key="12">
    <source>
        <dbReference type="Proteomes" id="UP000524462"/>
    </source>
</evidence>
<name>A0A7V9WQA8_STRPO</name>
<dbReference type="GO" id="GO:0006865">
    <property type="term" value="P:amino acid transport"/>
    <property type="evidence" value="ECO:0007669"/>
    <property type="project" value="UniProtKB-UniRule"/>
</dbReference>
<keyword evidence="8" id="KW-0997">Cell inner membrane</keyword>
<feature type="domain" description="CBS" evidence="10">
    <location>
        <begin position="340"/>
        <end position="398"/>
    </location>
</feature>
<dbReference type="CDD" id="cd03294">
    <property type="entry name" value="ABC_Pro_Gly_Betaine"/>
    <property type="match status" value="1"/>
</dbReference>
<dbReference type="PANTHER" id="PTHR43869:SF1">
    <property type="entry name" value="GLYCINE BETAINE_PROLINE BETAINE TRANSPORT SYSTEM ATP-BINDING PROTEIN PROV"/>
    <property type="match status" value="1"/>
</dbReference>
<comment type="subunit">
    <text evidence="8">The complex is probably composed of two ATP-binding proteins, two transmembrane proteins and a solute-binding protein.</text>
</comment>
<dbReference type="InterPro" id="IPR003439">
    <property type="entry name" value="ABC_transporter-like_ATP-bd"/>
</dbReference>
<dbReference type="AlphaFoldDB" id="A0A7V9WQA8"/>
<evidence type="ECO:0000256" key="3">
    <source>
        <dbReference type="ARBA" id="ARBA00022741"/>
    </source>
</evidence>
<dbReference type="GO" id="GO:0016887">
    <property type="term" value="F:ATP hydrolysis activity"/>
    <property type="evidence" value="ECO:0007669"/>
    <property type="project" value="UniProtKB-UniRule"/>
</dbReference>
<dbReference type="InterPro" id="IPR017871">
    <property type="entry name" value="ABC_transporter-like_CS"/>
</dbReference>
<dbReference type="Pfam" id="PF00571">
    <property type="entry name" value="CBS"/>
    <property type="match status" value="1"/>
</dbReference>
<dbReference type="GO" id="GO:0006970">
    <property type="term" value="P:response to osmotic stress"/>
    <property type="evidence" value="ECO:0007669"/>
    <property type="project" value="UniProtKB-ARBA"/>
</dbReference>
<keyword evidence="4 8" id="KW-0067">ATP-binding</keyword>
<dbReference type="PANTHER" id="PTHR43869">
    <property type="entry name" value="GLYCINE BETAINE/PROLINE BETAINE TRANSPORT SYSTEM ATP-BINDING PROTEIN PROV"/>
    <property type="match status" value="1"/>
</dbReference>
<evidence type="ECO:0000259" key="10">
    <source>
        <dbReference type="PROSITE" id="PS51371"/>
    </source>
</evidence>
<keyword evidence="8" id="KW-1003">Cell membrane</keyword>
<accession>A0A7V9WQA8</accession>
<dbReference type="Proteomes" id="UP000524462">
    <property type="component" value="Unassembled WGS sequence"/>
</dbReference>
<dbReference type="InterPro" id="IPR000644">
    <property type="entry name" value="CBS_dom"/>
</dbReference>
<dbReference type="InterPro" id="IPR005892">
    <property type="entry name" value="Gly-betaine_transp_ATP-bd"/>
</dbReference>
<keyword evidence="5" id="KW-0029">Amino-acid transport</keyword>
<dbReference type="InterPro" id="IPR051921">
    <property type="entry name" value="ABC_osmolyte_uptake_ATP-bind"/>
</dbReference>
<comment type="similarity">
    <text evidence="1 8">Belongs to the ABC transporter superfamily.</text>
</comment>
<dbReference type="NCBIfam" id="TIGR01186">
    <property type="entry name" value="proV"/>
    <property type="match status" value="1"/>
</dbReference>
<evidence type="ECO:0000256" key="4">
    <source>
        <dbReference type="ARBA" id="ARBA00022840"/>
    </source>
</evidence>
<evidence type="ECO:0000256" key="8">
    <source>
        <dbReference type="RuleBase" id="RU369116"/>
    </source>
</evidence>
<keyword evidence="6 7" id="KW-0129">CBS domain</keyword>
<evidence type="ECO:0000256" key="7">
    <source>
        <dbReference type="PROSITE-ProRule" id="PRU00703"/>
    </source>
</evidence>
<dbReference type="PROSITE" id="PS00211">
    <property type="entry name" value="ABC_TRANSPORTER_1"/>
    <property type="match status" value="1"/>
</dbReference>
<dbReference type="PROSITE" id="PS51371">
    <property type="entry name" value="CBS"/>
    <property type="match status" value="1"/>
</dbReference>
<dbReference type="Gene3D" id="3.10.580.10">
    <property type="entry name" value="CBS-domain"/>
    <property type="match status" value="1"/>
</dbReference>
<dbReference type="SMART" id="SM00382">
    <property type="entry name" value="AAA"/>
    <property type="match status" value="1"/>
</dbReference>
<sequence length="426" mass="47375">MGNILEVRHLTKIFGKKQKVALEMIKQGKSKTEIFKKTGATVGVYDASFDVKEGEIFVIMGLSGSGKSTLVRMLNRLIEPSAGAIELEGKDISKMNAENLREVRRHDINMVFQSFALFPHKTILENTEFGLELRGVPKAERQERAEKALDNAGLLSFKDQYPNQLSGGMQQRVGLARALANGPKILLMDEAFSALDPLIRRDMQDELVDLQDSTGQTIIFISHDLNEALRIGDRIALMKDGQIMQIGTGEEILTNPANDFVREFVEDVDRSKVLTAQNIMIKPFTTTVEIDGPQVALNRMHTEEVSMLMATNRRRQLVGTLTADAAIKARKEGLPLEAVIDREVRTVDKDTTITDIMPLIYDSSAPIAVTDEQNRLLGVIIRGRVIEALANIPEEDDTMIIRTVDTEQEVADQSLKNGTVMAEQSE</sequence>
<dbReference type="RefSeq" id="WP_181459539.1">
    <property type="nucleotide sequence ID" value="NZ_JACEGE010000003.1"/>
</dbReference>
<comment type="catalytic activity">
    <reaction evidence="8">
        <text>a quaternary ammonium(out) + ATP + H2O = a quaternary ammonium(in) + ADP + phosphate + H(+)</text>
        <dbReference type="Rhea" id="RHEA:11036"/>
        <dbReference type="ChEBI" id="CHEBI:15377"/>
        <dbReference type="ChEBI" id="CHEBI:15378"/>
        <dbReference type="ChEBI" id="CHEBI:30616"/>
        <dbReference type="ChEBI" id="CHEBI:35267"/>
        <dbReference type="ChEBI" id="CHEBI:43474"/>
        <dbReference type="ChEBI" id="CHEBI:456216"/>
    </reaction>
</comment>
<keyword evidence="3 8" id="KW-0547">Nucleotide-binding</keyword>
<dbReference type="GO" id="GO:0005524">
    <property type="term" value="F:ATP binding"/>
    <property type="evidence" value="ECO:0007669"/>
    <property type="project" value="UniProtKB-UniRule"/>
</dbReference>
<evidence type="ECO:0000256" key="5">
    <source>
        <dbReference type="ARBA" id="ARBA00022970"/>
    </source>
</evidence>
<dbReference type="InterPro" id="IPR046342">
    <property type="entry name" value="CBS_dom_sf"/>
</dbReference>
<evidence type="ECO:0000313" key="11">
    <source>
        <dbReference type="EMBL" id="MBA2795122.1"/>
    </source>
</evidence>
<protein>
    <recommendedName>
        <fullName evidence="8">Quaternary amine transport ATP-binding protein</fullName>
        <ecNumber evidence="8">7.6.2.9</ecNumber>
    </recommendedName>
</protein>
<dbReference type="FunFam" id="3.40.50.300:FF:000201">
    <property type="entry name" value="Glycine betaine/L-proline ABC transporter ATP-binding protein"/>
    <property type="match status" value="1"/>
</dbReference>
<comment type="subcellular location">
    <subcellularLocation>
        <location evidence="8">Cell inner membrane</location>
        <topology evidence="8">Peripheral membrane protein</topology>
    </subcellularLocation>
</comment>
<dbReference type="GO" id="GO:0031460">
    <property type="term" value="P:glycine betaine transport"/>
    <property type="evidence" value="ECO:0007669"/>
    <property type="project" value="InterPro"/>
</dbReference>
<dbReference type="Pfam" id="PF00005">
    <property type="entry name" value="ABC_tran"/>
    <property type="match status" value="1"/>
</dbReference>
<dbReference type="InterPro" id="IPR003593">
    <property type="entry name" value="AAA+_ATPase"/>
</dbReference>
<gene>
    <name evidence="11" type="ORF">H1B29_01240</name>
</gene>
<feature type="domain" description="ABC transporter" evidence="9">
    <location>
        <begin position="29"/>
        <end position="265"/>
    </location>
</feature>
<evidence type="ECO:0000256" key="1">
    <source>
        <dbReference type="ARBA" id="ARBA00005417"/>
    </source>
</evidence>
<dbReference type="EC" id="7.6.2.9" evidence="8"/>
<dbReference type="SUPFAM" id="SSF52540">
    <property type="entry name" value="P-loop containing nucleoside triphosphate hydrolases"/>
    <property type="match status" value="1"/>
</dbReference>
<keyword evidence="2 8" id="KW-0813">Transport</keyword>
<reference evidence="11 12" key="1">
    <citation type="submission" date="2020-07" db="EMBL/GenBank/DDBJ databases">
        <title>Molecular and genomic characterization of Streptococcus porcinus isolated from diseased swine in Brazil.</title>
        <authorList>
            <person name="Moreno L.Z."/>
            <person name="Matajira C.E.C."/>
            <person name="Poor A.P."/>
            <person name="Dutra M.C."/>
            <person name="Moreno A.M."/>
        </authorList>
    </citation>
    <scope>NUCLEOTIDE SEQUENCE [LARGE SCALE GENOMIC DNA]</scope>
    <source>
        <strain evidence="11 12">SP0816-2</strain>
    </source>
</reference>
<evidence type="ECO:0000256" key="6">
    <source>
        <dbReference type="ARBA" id="ARBA00023122"/>
    </source>
</evidence>
<dbReference type="SUPFAM" id="SSF54631">
    <property type="entry name" value="CBS-domain pair"/>
    <property type="match status" value="1"/>
</dbReference>
<dbReference type="InterPro" id="IPR027417">
    <property type="entry name" value="P-loop_NTPase"/>
</dbReference>
<dbReference type="EMBL" id="JACEGE010000003">
    <property type="protein sequence ID" value="MBA2795122.1"/>
    <property type="molecule type" value="Genomic_DNA"/>
</dbReference>
<dbReference type="GO" id="GO:0005886">
    <property type="term" value="C:plasma membrane"/>
    <property type="evidence" value="ECO:0007669"/>
    <property type="project" value="UniProtKB-SubCell"/>
</dbReference>
<proteinExistence type="inferred from homology"/>